<comment type="caution">
    <text evidence="1">The sequence shown here is derived from an EMBL/GenBank/DDBJ whole genome shotgun (WGS) entry which is preliminary data.</text>
</comment>
<feature type="non-terminal residue" evidence="1">
    <location>
        <position position="66"/>
    </location>
</feature>
<reference evidence="1" key="2">
    <citation type="submission" date="2023-05" db="EMBL/GenBank/DDBJ databases">
        <authorList>
            <person name="Fouks B."/>
        </authorList>
    </citation>
    <scope>NUCLEOTIDE SEQUENCE</scope>
    <source>
        <strain evidence="1">Stay&amp;Tobe</strain>
        <tissue evidence="1">Testes</tissue>
    </source>
</reference>
<accession>A0AAD8EA57</accession>
<dbReference type="EMBL" id="JASPKZ010007811">
    <property type="protein sequence ID" value="KAJ9582327.1"/>
    <property type="molecule type" value="Genomic_DNA"/>
</dbReference>
<dbReference type="Proteomes" id="UP001233999">
    <property type="component" value="Unassembled WGS sequence"/>
</dbReference>
<gene>
    <name evidence="1" type="ORF">L9F63_003332</name>
</gene>
<proteinExistence type="predicted"/>
<feature type="non-terminal residue" evidence="1">
    <location>
        <position position="1"/>
    </location>
</feature>
<dbReference type="AlphaFoldDB" id="A0AAD8EA57"/>
<reference evidence="1" key="1">
    <citation type="journal article" date="2023" name="IScience">
        <title>Live-bearing cockroach genome reveals convergent evolutionary mechanisms linked to viviparity in insects and beyond.</title>
        <authorList>
            <person name="Fouks B."/>
            <person name="Harrison M.C."/>
            <person name="Mikhailova A.A."/>
            <person name="Marchal E."/>
            <person name="English S."/>
            <person name="Carruthers M."/>
            <person name="Jennings E.C."/>
            <person name="Chiamaka E.L."/>
            <person name="Frigard R.A."/>
            <person name="Pippel M."/>
            <person name="Attardo G.M."/>
            <person name="Benoit J.B."/>
            <person name="Bornberg-Bauer E."/>
            <person name="Tobe S.S."/>
        </authorList>
    </citation>
    <scope>NUCLEOTIDE SEQUENCE</scope>
    <source>
        <strain evidence="1">Stay&amp;Tobe</strain>
    </source>
</reference>
<protein>
    <submittedName>
        <fullName evidence="1">Uncharacterized protein</fullName>
    </submittedName>
</protein>
<evidence type="ECO:0000313" key="2">
    <source>
        <dbReference type="Proteomes" id="UP001233999"/>
    </source>
</evidence>
<organism evidence="1 2">
    <name type="scientific">Diploptera punctata</name>
    <name type="common">Pacific beetle cockroach</name>
    <dbReference type="NCBI Taxonomy" id="6984"/>
    <lineage>
        <taxon>Eukaryota</taxon>
        <taxon>Metazoa</taxon>
        <taxon>Ecdysozoa</taxon>
        <taxon>Arthropoda</taxon>
        <taxon>Hexapoda</taxon>
        <taxon>Insecta</taxon>
        <taxon>Pterygota</taxon>
        <taxon>Neoptera</taxon>
        <taxon>Polyneoptera</taxon>
        <taxon>Dictyoptera</taxon>
        <taxon>Blattodea</taxon>
        <taxon>Blaberoidea</taxon>
        <taxon>Blaberidae</taxon>
        <taxon>Diplopterinae</taxon>
        <taxon>Diploptera</taxon>
    </lineage>
</organism>
<evidence type="ECO:0000313" key="1">
    <source>
        <dbReference type="EMBL" id="KAJ9582327.1"/>
    </source>
</evidence>
<name>A0AAD8EA57_DIPPU</name>
<sequence length="66" mass="7348">KHGPIGQRSALKIESCTASDKKITSPFAQKFATKIASGENADANDQSYRETKCTQKQYERIQRCSP</sequence>
<keyword evidence="2" id="KW-1185">Reference proteome</keyword>